<feature type="compositionally biased region" description="Low complexity" evidence="1">
    <location>
        <begin position="108"/>
        <end position="170"/>
    </location>
</feature>
<comment type="caution">
    <text evidence="2">The sequence shown here is derived from an EMBL/GenBank/DDBJ whole genome shotgun (WGS) entry which is preliminary data.</text>
</comment>
<sequence length="214" mass="24018">MAITSALSMINKKEAFIKAYKPMFHKQLGRPKKTRIRSAGEPSPSSNPKAKHLRQGTITKAKEDITLRQHINSENYKTIKAETSIIFYTIKAKTTNQSKAKKRTNHHQSSSQSNQAAQPSQQPAQPSQASLSNQAAQPSQASQFEQPSQASQFEQASQASEFEQASQAALFEQASQSQEPNSSRPLQASPQRKVRFKSPAKRKSFLEKFKPWRY</sequence>
<feature type="region of interest" description="Disordered" evidence="1">
    <location>
        <begin position="94"/>
        <end position="202"/>
    </location>
</feature>
<feature type="region of interest" description="Disordered" evidence="1">
    <location>
        <begin position="26"/>
        <end position="62"/>
    </location>
</feature>
<evidence type="ECO:0000256" key="1">
    <source>
        <dbReference type="SAM" id="MobiDB-lite"/>
    </source>
</evidence>
<name>A0A314Z4K3_PRUYE</name>
<feature type="compositionally biased region" description="Basic residues" evidence="1">
    <location>
        <begin position="26"/>
        <end position="36"/>
    </location>
</feature>
<reference evidence="2 3" key="1">
    <citation type="submission" date="2018-02" db="EMBL/GenBank/DDBJ databases">
        <title>Draft genome of wild Prunus yedoensis var. nudiflora.</title>
        <authorList>
            <person name="Baek S."/>
            <person name="Kim J.-H."/>
            <person name="Choi K."/>
            <person name="Kim G.-B."/>
            <person name="Cho A."/>
            <person name="Jang H."/>
            <person name="Shin C.-H."/>
            <person name="Yu H.-J."/>
            <person name="Mun J.-H."/>
        </authorList>
    </citation>
    <scope>NUCLEOTIDE SEQUENCE [LARGE SCALE GENOMIC DNA]</scope>
    <source>
        <strain evidence="3">cv. Jeju island</strain>
        <tissue evidence="2">Leaf</tissue>
    </source>
</reference>
<dbReference type="AlphaFoldDB" id="A0A314Z4K3"/>
<organism evidence="2 3">
    <name type="scientific">Prunus yedoensis var. nudiflora</name>
    <dbReference type="NCBI Taxonomy" id="2094558"/>
    <lineage>
        <taxon>Eukaryota</taxon>
        <taxon>Viridiplantae</taxon>
        <taxon>Streptophyta</taxon>
        <taxon>Embryophyta</taxon>
        <taxon>Tracheophyta</taxon>
        <taxon>Spermatophyta</taxon>
        <taxon>Magnoliopsida</taxon>
        <taxon>eudicotyledons</taxon>
        <taxon>Gunneridae</taxon>
        <taxon>Pentapetalae</taxon>
        <taxon>rosids</taxon>
        <taxon>fabids</taxon>
        <taxon>Rosales</taxon>
        <taxon>Rosaceae</taxon>
        <taxon>Amygdaloideae</taxon>
        <taxon>Amygdaleae</taxon>
        <taxon>Prunus</taxon>
    </lineage>
</organism>
<feature type="compositionally biased region" description="Basic residues" evidence="1">
    <location>
        <begin position="192"/>
        <end position="202"/>
    </location>
</feature>
<dbReference type="EMBL" id="PJQY01002086">
    <property type="protein sequence ID" value="PQP96575.1"/>
    <property type="molecule type" value="Genomic_DNA"/>
</dbReference>
<evidence type="ECO:0000313" key="2">
    <source>
        <dbReference type="EMBL" id="PQP96575.1"/>
    </source>
</evidence>
<dbReference type="Proteomes" id="UP000250321">
    <property type="component" value="Unassembled WGS sequence"/>
</dbReference>
<proteinExistence type="predicted"/>
<gene>
    <name evidence="2" type="ORF">Pyn_37218</name>
</gene>
<accession>A0A314Z4K3</accession>
<evidence type="ECO:0000313" key="3">
    <source>
        <dbReference type="Proteomes" id="UP000250321"/>
    </source>
</evidence>
<keyword evidence="3" id="KW-1185">Reference proteome</keyword>
<protein>
    <submittedName>
        <fullName evidence="2">Uncharacterized protein</fullName>
    </submittedName>
</protein>
<feature type="compositionally biased region" description="Polar residues" evidence="1">
    <location>
        <begin position="173"/>
        <end position="190"/>
    </location>
</feature>